<proteinExistence type="inferred from homology"/>
<accession>A0A151TQG1</accession>
<dbReference type="InterPro" id="IPR000529">
    <property type="entry name" value="Ribosomal_bS6"/>
</dbReference>
<dbReference type="InterPro" id="IPR014717">
    <property type="entry name" value="Transl_elong_EF1B/ribsomal_bS6"/>
</dbReference>
<reference evidence="2 3" key="1">
    <citation type="journal article" date="2012" name="Nat. Biotechnol.">
        <title>Draft genome sequence of pigeonpea (Cajanus cajan), an orphan legume crop of resource-poor farmers.</title>
        <authorList>
            <person name="Varshney R.K."/>
            <person name="Chen W."/>
            <person name="Li Y."/>
            <person name="Bharti A.K."/>
            <person name="Saxena R.K."/>
            <person name="Schlueter J.A."/>
            <person name="Donoghue M.T."/>
            <person name="Azam S."/>
            <person name="Fan G."/>
            <person name="Whaley A.M."/>
            <person name="Farmer A.D."/>
            <person name="Sheridan J."/>
            <person name="Iwata A."/>
            <person name="Tuteja R."/>
            <person name="Penmetsa R.V."/>
            <person name="Wu W."/>
            <person name="Upadhyaya H.D."/>
            <person name="Yang S.P."/>
            <person name="Shah T."/>
            <person name="Saxena K.B."/>
            <person name="Michael T."/>
            <person name="McCombie W.R."/>
            <person name="Yang B."/>
            <person name="Zhang G."/>
            <person name="Yang H."/>
            <person name="Wang J."/>
            <person name="Spillane C."/>
            <person name="Cook D.R."/>
            <person name="May G.D."/>
            <person name="Xu X."/>
            <person name="Jackson S.A."/>
        </authorList>
    </citation>
    <scope>NUCLEOTIDE SEQUENCE [LARGE SCALE GENOMIC DNA]</scope>
    <source>
        <strain evidence="3">cv. Asha</strain>
    </source>
</reference>
<dbReference type="Gene3D" id="3.30.70.60">
    <property type="match status" value="1"/>
</dbReference>
<protein>
    <recommendedName>
        <fullName evidence="4">30S ribosomal protein S6</fullName>
    </recommendedName>
</protein>
<dbReference type="Pfam" id="PF01250">
    <property type="entry name" value="Ribosomal_S6"/>
    <property type="match status" value="1"/>
</dbReference>
<dbReference type="STRING" id="3821.A0A151TQG1"/>
<dbReference type="EMBL" id="CM003605">
    <property type="protein sequence ID" value="KYP69315.1"/>
    <property type="molecule type" value="Genomic_DNA"/>
</dbReference>
<dbReference type="Gramene" id="C.cajan_08258.t">
    <property type="protein sequence ID" value="C.cajan_08258.t"/>
    <property type="gene ID" value="C.cajan_08258"/>
</dbReference>
<gene>
    <name evidence="2" type="ORF">KK1_008504</name>
</gene>
<dbReference type="SUPFAM" id="SSF54995">
    <property type="entry name" value="Ribosomal protein S6"/>
    <property type="match status" value="1"/>
</dbReference>
<keyword evidence="3" id="KW-1185">Reference proteome</keyword>
<dbReference type="PANTHER" id="PTHR21011">
    <property type="entry name" value="MITOCHONDRIAL 28S RIBOSOMAL PROTEIN S6"/>
    <property type="match status" value="1"/>
</dbReference>
<name>A0A151TQG1_CAJCA</name>
<evidence type="ECO:0000313" key="2">
    <source>
        <dbReference type="EMBL" id="KYP69315.1"/>
    </source>
</evidence>
<dbReference type="AlphaFoldDB" id="A0A151TQG1"/>
<dbReference type="InterPro" id="IPR035980">
    <property type="entry name" value="Ribosomal_bS6_sf"/>
</dbReference>
<dbReference type="GO" id="GO:0005840">
    <property type="term" value="C:ribosome"/>
    <property type="evidence" value="ECO:0007669"/>
    <property type="project" value="InterPro"/>
</dbReference>
<dbReference type="PANTHER" id="PTHR21011:SF16">
    <property type="entry name" value="SMALL RIBOSOMAL SUBUNIT PROTEIN BS6C ALPHA"/>
    <property type="match status" value="1"/>
</dbReference>
<dbReference type="GO" id="GO:0003735">
    <property type="term" value="F:structural constituent of ribosome"/>
    <property type="evidence" value="ECO:0007669"/>
    <property type="project" value="InterPro"/>
</dbReference>
<dbReference type="Proteomes" id="UP000075243">
    <property type="component" value="Chromosome 3"/>
</dbReference>
<evidence type="ECO:0008006" key="4">
    <source>
        <dbReference type="Google" id="ProtNLM"/>
    </source>
</evidence>
<evidence type="ECO:0000313" key="3">
    <source>
        <dbReference type="Proteomes" id="UP000075243"/>
    </source>
</evidence>
<dbReference type="GO" id="GO:0070181">
    <property type="term" value="F:small ribosomal subunit rRNA binding"/>
    <property type="evidence" value="ECO:0007669"/>
    <property type="project" value="TreeGrafter"/>
</dbReference>
<dbReference type="GO" id="GO:0006412">
    <property type="term" value="P:translation"/>
    <property type="evidence" value="ECO:0007669"/>
    <property type="project" value="InterPro"/>
</dbReference>
<organism evidence="2 3">
    <name type="scientific">Cajanus cajan</name>
    <name type="common">Pigeon pea</name>
    <name type="synonym">Cajanus indicus</name>
    <dbReference type="NCBI Taxonomy" id="3821"/>
    <lineage>
        <taxon>Eukaryota</taxon>
        <taxon>Viridiplantae</taxon>
        <taxon>Streptophyta</taxon>
        <taxon>Embryophyta</taxon>
        <taxon>Tracheophyta</taxon>
        <taxon>Spermatophyta</taxon>
        <taxon>Magnoliopsida</taxon>
        <taxon>eudicotyledons</taxon>
        <taxon>Gunneridae</taxon>
        <taxon>Pentapetalae</taxon>
        <taxon>rosids</taxon>
        <taxon>fabids</taxon>
        <taxon>Fabales</taxon>
        <taxon>Fabaceae</taxon>
        <taxon>Papilionoideae</taxon>
        <taxon>50 kb inversion clade</taxon>
        <taxon>NPAAA clade</taxon>
        <taxon>indigoferoid/millettioid clade</taxon>
        <taxon>Phaseoleae</taxon>
        <taxon>Cajanus</taxon>
    </lineage>
</organism>
<sequence>MAVLRPDMTEDERLVLTHKYEELLVAGGGMYIDVFNRGVIPLAYSIRRKNKAGETNTYVDGIYLLFTYCTKPESINILEETLKADDNIIRTMTSKIRKRKY</sequence>
<evidence type="ECO:0000256" key="1">
    <source>
        <dbReference type="ARBA" id="ARBA00009512"/>
    </source>
</evidence>
<dbReference type="OMA" id="NTYVDGI"/>
<comment type="similarity">
    <text evidence="1">Belongs to the bacterial ribosomal protein bS6 family.</text>
</comment>